<sequence length="447" mass="49404">MPAAFTYSDLFAGIGGFHAALSAMGGECVYAVEIDRAAARVYEQNWGINPLGDITADAGEDGVAPTVRPHDVLTAGFPCQPFSKSGAQKGMDEVRGTLYFNILQVVHRHHPTVLLLENVRNLAGPRHRHEWEVIVRTLREEGYRVADTPAILSPHQLGPERGGRPQVRERVFVTATHDPEGLGGPAPAPVARSRELYGEGAASWSIGSVLSDDVEGYGLTPDETRWIEAWDDWVQRFRKYNPGARLPGFPIWVDAWQTVEELEIQIDSGELDGTPRWKMGFLRKNAELFTANQSWCRAWVTTSGVKGFPPSRRKLEWQAQELGSLWDCLMHFRPSGLRAKAPTYVPALVAITQTSIVGPRRRRITPREAARLQGFPDSFSFSGQSDATTYKQLGNGVNVGAVWNILKMHCERDRSVLESTASGRRILAAVDGAPESPDGPVQDLFTR</sequence>
<keyword evidence="4" id="KW-0680">Restriction system</keyword>
<evidence type="ECO:0000256" key="3">
    <source>
        <dbReference type="ARBA" id="ARBA00022691"/>
    </source>
</evidence>
<organism evidence="8 9">
    <name type="scientific">Actinomyces israelii</name>
    <dbReference type="NCBI Taxonomy" id="1659"/>
    <lineage>
        <taxon>Bacteria</taxon>
        <taxon>Bacillati</taxon>
        <taxon>Actinomycetota</taxon>
        <taxon>Actinomycetes</taxon>
        <taxon>Actinomycetales</taxon>
        <taxon>Actinomycetaceae</taxon>
        <taxon>Actinomyces</taxon>
    </lineage>
</organism>
<dbReference type="Gene3D" id="3.40.50.150">
    <property type="entry name" value="Vaccinia Virus protein VP39"/>
    <property type="match status" value="1"/>
</dbReference>
<evidence type="ECO:0000256" key="5">
    <source>
        <dbReference type="PROSITE-ProRule" id="PRU01016"/>
    </source>
</evidence>
<dbReference type="Proteomes" id="UP001072034">
    <property type="component" value="Unassembled WGS sequence"/>
</dbReference>
<feature type="active site" evidence="5">
    <location>
        <position position="79"/>
    </location>
</feature>
<evidence type="ECO:0000313" key="8">
    <source>
        <dbReference type="EMBL" id="MCZ0857212.1"/>
    </source>
</evidence>
<dbReference type="GO" id="GO:0003886">
    <property type="term" value="F:DNA (cytosine-5-)-methyltransferase activity"/>
    <property type="evidence" value="ECO:0007669"/>
    <property type="project" value="UniProtKB-EC"/>
</dbReference>
<dbReference type="InterPro" id="IPR050750">
    <property type="entry name" value="C5-MTase"/>
</dbReference>
<dbReference type="NCBIfam" id="TIGR00675">
    <property type="entry name" value="dcm"/>
    <property type="match status" value="1"/>
</dbReference>
<dbReference type="RefSeq" id="WP_268916848.1">
    <property type="nucleotide sequence ID" value="NZ_JAPTMY010000006.1"/>
</dbReference>
<dbReference type="GO" id="GO:0032259">
    <property type="term" value="P:methylation"/>
    <property type="evidence" value="ECO:0007669"/>
    <property type="project" value="UniProtKB-KW"/>
</dbReference>
<dbReference type="Gene3D" id="3.90.120.10">
    <property type="entry name" value="DNA Methylase, subunit A, domain 2"/>
    <property type="match status" value="1"/>
</dbReference>
<dbReference type="PROSITE" id="PS00094">
    <property type="entry name" value="C5_MTASE_1"/>
    <property type="match status" value="1"/>
</dbReference>
<evidence type="ECO:0000256" key="2">
    <source>
        <dbReference type="ARBA" id="ARBA00022679"/>
    </source>
</evidence>
<dbReference type="SUPFAM" id="SSF53335">
    <property type="entry name" value="S-adenosyl-L-methionine-dependent methyltransferases"/>
    <property type="match status" value="1"/>
</dbReference>
<dbReference type="Pfam" id="PF00145">
    <property type="entry name" value="DNA_methylase"/>
    <property type="match status" value="1"/>
</dbReference>
<accession>A0ABT4I650</accession>
<comment type="caution">
    <text evidence="8">The sequence shown here is derived from an EMBL/GenBank/DDBJ whole genome shotgun (WGS) entry which is preliminary data.</text>
</comment>
<dbReference type="InterPro" id="IPR001525">
    <property type="entry name" value="C5_MeTfrase"/>
</dbReference>
<keyword evidence="9" id="KW-1185">Reference proteome</keyword>
<keyword evidence="1 5" id="KW-0489">Methyltransferase</keyword>
<dbReference type="PRINTS" id="PR00105">
    <property type="entry name" value="C5METTRFRASE"/>
</dbReference>
<dbReference type="EMBL" id="JAPTMY010000006">
    <property type="protein sequence ID" value="MCZ0857212.1"/>
    <property type="molecule type" value="Genomic_DNA"/>
</dbReference>
<evidence type="ECO:0000256" key="7">
    <source>
        <dbReference type="RuleBase" id="RU000417"/>
    </source>
</evidence>
<dbReference type="InterPro" id="IPR029063">
    <property type="entry name" value="SAM-dependent_MTases_sf"/>
</dbReference>
<reference evidence="8" key="1">
    <citation type="submission" date="2022-10" db="EMBL/GenBank/DDBJ databases">
        <title>Genome sequence of Actinomyces israelii ATCC 10048.</title>
        <authorList>
            <person name="Watt R.M."/>
            <person name="Tong W.M."/>
        </authorList>
    </citation>
    <scope>NUCLEOTIDE SEQUENCE</scope>
    <source>
        <strain evidence="8">ATCC 10048</strain>
    </source>
</reference>
<dbReference type="InterPro" id="IPR018117">
    <property type="entry name" value="C5_DNA_meth_AS"/>
</dbReference>
<comment type="catalytic activity">
    <reaction evidence="7">
        <text>a 2'-deoxycytidine in DNA + S-adenosyl-L-methionine = a 5-methyl-2'-deoxycytidine in DNA + S-adenosyl-L-homocysteine + H(+)</text>
        <dbReference type="Rhea" id="RHEA:13681"/>
        <dbReference type="Rhea" id="RHEA-COMP:11369"/>
        <dbReference type="Rhea" id="RHEA-COMP:11370"/>
        <dbReference type="ChEBI" id="CHEBI:15378"/>
        <dbReference type="ChEBI" id="CHEBI:57856"/>
        <dbReference type="ChEBI" id="CHEBI:59789"/>
        <dbReference type="ChEBI" id="CHEBI:85452"/>
        <dbReference type="ChEBI" id="CHEBI:85454"/>
        <dbReference type="EC" id="2.1.1.37"/>
    </reaction>
</comment>
<evidence type="ECO:0000256" key="1">
    <source>
        <dbReference type="ARBA" id="ARBA00022603"/>
    </source>
</evidence>
<comment type="similarity">
    <text evidence="5 6">Belongs to the class I-like SAM-binding methyltransferase superfamily. C5-methyltransferase family.</text>
</comment>
<keyword evidence="3 5" id="KW-0949">S-adenosyl-L-methionine</keyword>
<evidence type="ECO:0000256" key="6">
    <source>
        <dbReference type="RuleBase" id="RU000416"/>
    </source>
</evidence>
<gene>
    <name evidence="8" type="primary">dcm</name>
    <name evidence="8" type="ORF">OHJ16_04045</name>
</gene>
<dbReference type="PANTHER" id="PTHR46098:SF1">
    <property type="entry name" value="TRNA (CYTOSINE(38)-C(5))-METHYLTRANSFERASE"/>
    <property type="match status" value="1"/>
</dbReference>
<dbReference type="EC" id="2.1.1.37" evidence="7"/>
<evidence type="ECO:0000313" key="9">
    <source>
        <dbReference type="Proteomes" id="UP001072034"/>
    </source>
</evidence>
<dbReference type="PANTHER" id="PTHR46098">
    <property type="entry name" value="TRNA (CYTOSINE(38)-C(5))-METHYLTRANSFERASE"/>
    <property type="match status" value="1"/>
</dbReference>
<name>A0ABT4I650_9ACTO</name>
<evidence type="ECO:0000256" key="4">
    <source>
        <dbReference type="ARBA" id="ARBA00022747"/>
    </source>
</evidence>
<keyword evidence="2 5" id="KW-0808">Transferase</keyword>
<dbReference type="PROSITE" id="PS51679">
    <property type="entry name" value="SAM_MT_C5"/>
    <property type="match status" value="1"/>
</dbReference>
<protein>
    <recommendedName>
        <fullName evidence="7">Cytosine-specific methyltransferase</fullName>
        <ecNumber evidence="7">2.1.1.37</ecNumber>
    </recommendedName>
</protein>
<proteinExistence type="inferred from homology"/>